<evidence type="ECO:0000313" key="3">
    <source>
        <dbReference type="Proteomes" id="UP000261500"/>
    </source>
</evidence>
<protein>
    <submittedName>
        <fullName evidence="2">Cornifelin homolog A-like</fullName>
    </submittedName>
</protein>
<dbReference type="Ensembl" id="ENSPLAT00000027552.1">
    <property type="protein sequence ID" value="ENSPLAP00000018134.1"/>
    <property type="gene ID" value="ENSPLAG00000022751.1"/>
</dbReference>
<proteinExistence type="inferred from homology"/>
<dbReference type="InterPro" id="IPR006461">
    <property type="entry name" value="PLAC_motif_containing"/>
</dbReference>
<dbReference type="NCBIfam" id="TIGR01571">
    <property type="entry name" value="A_thal_Cys_rich"/>
    <property type="match status" value="1"/>
</dbReference>
<reference evidence="2" key="2">
    <citation type="submission" date="2025-09" db="UniProtKB">
        <authorList>
            <consortium name="Ensembl"/>
        </authorList>
    </citation>
    <scope>IDENTIFICATION</scope>
</reference>
<organism evidence="2 3">
    <name type="scientific">Poecilia latipinna</name>
    <name type="common">sailfin molly</name>
    <dbReference type="NCBI Taxonomy" id="48699"/>
    <lineage>
        <taxon>Eukaryota</taxon>
        <taxon>Metazoa</taxon>
        <taxon>Chordata</taxon>
        <taxon>Craniata</taxon>
        <taxon>Vertebrata</taxon>
        <taxon>Euteleostomi</taxon>
        <taxon>Actinopterygii</taxon>
        <taxon>Neopterygii</taxon>
        <taxon>Teleostei</taxon>
        <taxon>Neoteleostei</taxon>
        <taxon>Acanthomorphata</taxon>
        <taxon>Ovalentaria</taxon>
        <taxon>Atherinomorphae</taxon>
        <taxon>Cyprinodontiformes</taxon>
        <taxon>Poeciliidae</taxon>
        <taxon>Poeciliinae</taxon>
        <taxon>Poecilia</taxon>
    </lineage>
</organism>
<dbReference type="AlphaFoldDB" id="A0A3B3UZR7"/>
<keyword evidence="3" id="KW-1185">Reference proteome</keyword>
<name>A0A3B3UZR7_9TELE</name>
<comment type="similarity">
    <text evidence="1">Belongs to the cornifelin family.</text>
</comment>
<dbReference type="PANTHER" id="PTHR15907">
    <property type="entry name" value="DUF614 FAMILY PROTEIN-RELATED"/>
    <property type="match status" value="1"/>
</dbReference>
<evidence type="ECO:0000313" key="2">
    <source>
        <dbReference type="Ensembl" id="ENSPLAP00000018134.1"/>
    </source>
</evidence>
<sequence>MEDRLAYVHTLHNQYSVSSPPNQPLIDWDSDLCDCCEDAQTCCYGFWCGPCLACTVSGRFGESRWLPLCDMCVDKMISPAALSLRVAMRHKYGIKGSLCKDIVATSCCPICVWCQMYRELKHRKKSPVVINMEVQSPVNMQPHPMMAAPPQPVFNR</sequence>
<dbReference type="Proteomes" id="UP000261500">
    <property type="component" value="Unplaced"/>
</dbReference>
<dbReference type="Pfam" id="PF04749">
    <property type="entry name" value="PLAC8"/>
    <property type="match status" value="1"/>
</dbReference>
<dbReference type="GeneTree" id="ENSGT00940000163701"/>
<accession>A0A3B3UZR7</accession>
<evidence type="ECO:0000256" key="1">
    <source>
        <dbReference type="ARBA" id="ARBA00009024"/>
    </source>
</evidence>
<reference evidence="2" key="1">
    <citation type="submission" date="2025-08" db="UniProtKB">
        <authorList>
            <consortium name="Ensembl"/>
        </authorList>
    </citation>
    <scope>IDENTIFICATION</scope>
</reference>